<evidence type="ECO:0000313" key="1">
    <source>
        <dbReference type="EMBL" id="MCP2365718.1"/>
    </source>
</evidence>
<keyword evidence="2" id="KW-1185">Reference proteome</keyword>
<comment type="caution">
    <text evidence="1">The sequence shown here is derived from an EMBL/GenBank/DDBJ whole genome shotgun (WGS) entry which is preliminary data.</text>
</comment>
<evidence type="ECO:0008006" key="3">
    <source>
        <dbReference type="Google" id="ProtNLM"/>
    </source>
</evidence>
<sequence length="175" mass="19979">MDLYFDPVSLLGEARATFQGQWADRQWLNVPGPFYGAATDNCCTGRTHAPALVLYEGEYFTEYVYRQPRTAQELRQLVDAAQAEVLSGYGCDGDAHWTPAAVREWWRDRARISEYLMARRSVWEADDERSGQGSAGAANDYLAYLDGELAVHLQIYLFWLHERRAPTPTDRLPQL</sequence>
<dbReference type="EMBL" id="JAMZEB010000003">
    <property type="protein sequence ID" value="MCP2365718.1"/>
    <property type="molecule type" value="Genomic_DNA"/>
</dbReference>
<reference evidence="1" key="1">
    <citation type="submission" date="2022-06" db="EMBL/GenBank/DDBJ databases">
        <title>Sequencing the genomes of 1000 actinobacteria strains.</title>
        <authorList>
            <person name="Klenk H.-P."/>
        </authorList>
    </citation>
    <scope>NUCLEOTIDE SEQUENCE</scope>
    <source>
        <strain evidence="1">DSM 46694</strain>
    </source>
</reference>
<protein>
    <recommendedName>
        <fullName evidence="3">Ferredoxin</fullName>
    </recommendedName>
</protein>
<dbReference type="AlphaFoldDB" id="A0A9X2H348"/>
<accession>A0A9X2H348</accession>
<name>A0A9X2H348_9ACTN</name>
<organism evidence="1 2">
    <name type="scientific">Nonomuraea thailandensis</name>
    <dbReference type="NCBI Taxonomy" id="1188745"/>
    <lineage>
        <taxon>Bacteria</taxon>
        <taxon>Bacillati</taxon>
        <taxon>Actinomycetota</taxon>
        <taxon>Actinomycetes</taxon>
        <taxon>Streptosporangiales</taxon>
        <taxon>Streptosporangiaceae</taxon>
        <taxon>Nonomuraea</taxon>
    </lineage>
</organism>
<evidence type="ECO:0000313" key="2">
    <source>
        <dbReference type="Proteomes" id="UP001139648"/>
    </source>
</evidence>
<dbReference type="Proteomes" id="UP001139648">
    <property type="component" value="Unassembled WGS sequence"/>
</dbReference>
<proteinExistence type="predicted"/>
<dbReference type="RefSeq" id="WP_253760178.1">
    <property type="nucleotide sequence ID" value="NZ_BAABKA010000113.1"/>
</dbReference>
<gene>
    <name evidence="1" type="ORF">HD597_012822</name>
</gene>